<reference evidence="2 3" key="1">
    <citation type="submission" date="2016-07" db="EMBL/GenBank/DDBJ databases">
        <title>Multiple horizontal gene transfer events from other fungi enriched the ability of initially mycotrophic Trichoderma (Ascomycota) to feed on dead plant biomass.</title>
        <authorList>
            <consortium name="DOE Joint Genome Institute"/>
            <person name="Aerts A."/>
            <person name="Atanasova L."/>
            <person name="Chenthamara K."/>
            <person name="Zhang J."/>
            <person name="Grujic M."/>
            <person name="Henrissat B."/>
            <person name="Kuo A."/>
            <person name="Salamov A."/>
            <person name="Lipzen A."/>
            <person name="Labutti K."/>
            <person name="Barry K."/>
            <person name="Miao Y."/>
            <person name="Rahimi M.J."/>
            <person name="Shen Q."/>
            <person name="Grigoriev I.V."/>
            <person name="Kubicek C.P."/>
            <person name="Druzhinina I.S."/>
        </authorList>
    </citation>
    <scope>NUCLEOTIDE SEQUENCE [LARGE SCALE GENOMIC DNA]</scope>
    <source>
        <strain evidence="2 3">CBS 226.95</strain>
    </source>
</reference>
<name>A0A2T4AN09_TRIHA</name>
<sequence>MSTDVNSQRPRQKYLALRSPMESAYRAQKKNAIDALLPCDSSRKTKLKTQRLDHLSCNEAYYEVDKSKIRFIPSIRLVGQAARQPPRATDQDFRSICRSDSIRIEYRGQVPSLILTPRLHQVIQNKAFAAMRRYGGFPDVYAKSGWGHNQVEKDFVISGKHWTTEVMNLCQKIKFSLRPNLDYDQGVSGQYNASHVEKQLIAYFIYKHLSLPNQVNNAKGSESNSESEDKLARLLGNLTLAGKNEQAAKAKFIELWKSRPQQPLNRALILVSRPVCSDCERFLKHVKIHMGLQIEIRSVQVLCSSTRLENKV</sequence>
<dbReference type="GeneID" id="36627295"/>
<keyword evidence="3" id="KW-1185">Reference proteome</keyword>
<organism evidence="2 3">
    <name type="scientific">Trichoderma harzianum CBS 226.95</name>
    <dbReference type="NCBI Taxonomy" id="983964"/>
    <lineage>
        <taxon>Eukaryota</taxon>
        <taxon>Fungi</taxon>
        <taxon>Dikarya</taxon>
        <taxon>Ascomycota</taxon>
        <taxon>Pezizomycotina</taxon>
        <taxon>Sordariomycetes</taxon>
        <taxon>Hypocreomycetidae</taxon>
        <taxon>Hypocreales</taxon>
        <taxon>Hypocreaceae</taxon>
        <taxon>Trichoderma</taxon>
    </lineage>
</organism>
<evidence type="ECO:0000313" key="3">
    <source>
        <dbReference type="Proteomes" id="UP000241690"/>
    </source>
</evidence>
<dbReference type="RefSeq" id="XP_024778119.1">
    <property type="nucleotide sequence ID" value="XM_024918726.1"/>
</dbReference>
<protein>
    <recommendedName>
        <fullName evidence="1">Single-strand DNA deaminase toxin A-like C-terminal domain-containing protein</fullName>
    </recommendedName>
</protein>
<evidence type="ECO:0000259" key="1">
    <source>
        <dbReference type="Pfam" id="PF24120"/>
    </source>
</evidence>
<dbReference type="Proteomes" id="UP000241690">
    <property type="component" value="Unassembled WGS sequence"/>
</dbReference>
<feature type="domain" description="Single-strand DNA deaminase toxin A-like C-terminal" evidence="1">
    <location>
        <begin position="142"/>
        <end position="201"/>
    </location>
</feature>
<proteinExistence type="predicted"/>
<gene>
    <name evidence="2" type="ORF">M431DRAFT_505942</name>
</gene>
<dbReference type="Pfam" id="PF24120">
    <property type="entry name" value="SsdA_C"/>
    <property type="match status" value="1"/>
</dbReference>
<dbReference type="InterPro" id="IPR057517">
    <property type="entry name" value="SsdA-like_C"/>
</dbReference>
<evidence type="ECO:0000313" key="2">
    <source>
        <dbReference type="EMBL" id="PTB58442.1"/>
    </source>
</evidence>
<accession>A0A2T4AN09</accession>
<dbReference type="AlphaFoldDB" id="A0A2T4AN09"/>
<dbReference type="EMBL" id="KZ679677">
    <property type="protein sequence ID" value="PTB58442.1"/>
    <property type="molecule type" value="Genomic_DNA"/>
</dbReference>